<gene>
    <name evidence="3" type="ORF">GYMLUDRAFT_225410</name>
</gene>
<dbReference type="SUPFAM" id="SSF51197">
    <property type="entry name" value="Clavaminate synthase-like"/>
    <property type="match status" value="1"/>
</dbReference>
<evidence type="ECO:0000259" key="2">
    <source>
        <dbReference type="Pfam" id="PF02668"/>
    </source>
</evidence>
<dbReference type="OrthoDB" id="408743at2759"/>
<dbReference type="Gene3D" id="3.60.130.10">
    <property type="entry name" value="Clavaminate synthase-like"/>
    <property type="match status" value="1"/>
</dbReference>
<dbReference type="PANTHER" id="PTHR10696:SF21">
    <property type="entry name" value="TAUD_TFDA-LIKE DOMAIN-CONTAINING PROTEIN"/>
    <property type="match status" value="1"/>
</dbReference>
<evidence type="ECO:0000256" key="1">
    <source>
        <dbReference type="ARBA" id="ARBA00023002"/>
    </source>
</evidence>
<dbReference type="PANTHER" id="PTHR10696">
    <property type="entry name" value="GAMMA-BUTYROBETAINE HYDROXYLASE-RELATED"/>
    <property type="match status" value="1"/>
</dbReference>
<name>A0A0D0CF36_9AGAR</name>
<dbReference type="Pfam" id="PF02668">
    <property type="entry name" value="TauD"/>
    <property type="match status" value="1"/>
</dbReference>
<keyword evidence="1" id="KW-0560">Oxidoreductase</keyword>
<dbReference type="EMBL" id="KN834772">
    <property type="protein sequence ID" value="KIK61194.1"/>
    <property type="molecule type" value="Genomic_DNA"/>
</dbReference>
<dbReference type="Proteomes" id="UP000053593">
    <property type="component" value="Unassembled WGS sequence"/>
</dbReference>
<dbReference type="HOGENOM" id="CLU_044153_2_0_1"/>
<protein>
    <submittedName>
        <fullName evidence="3">Unplaced genomic scaffold GYMLUscaffold_24, whole genome shotgun sequence</fullName>
    </submittedName>
</protein>
<feature type="domain" description="TauD/TfdA-like" evidence="2">
    <location>
        <begin position="60"/>
        <end position="360"/>
    </location>
</feature>
<dbReference type="AlphaFoldDB" id="A0A0D0CF36"/>
<dbReference type="InterPro" id="IPR050411">
    <property type="entry name" value="AlphaKG_dependent_hydroxylases"/>
</dbReference>
<organism evidence="3 4">
    <name type="scientific">Collybiopsis luxurians FD-317 M1</name>
    <dbReference type="NCBI Taxonomy" id="944289"/>
    <lineage>
        <taxon>Eukaryota</taxon>
        <taxon>Fungi</taxon>
        <taxon>Dikarya</taxon>
        <taxon>Basidiomycota</taxon>
        <taxon>Agaricomycotina</taxon>
        <taxon>Agaricomycetes</taxon>
        <taxon>Agaricomycetidae</taxon>
        <taxon>Agaricales</taxon>
        <taxon>Marasmiineae</taxon>
        <taxon>Omphalotaceae</taxon>
        <taxon>Collybiopsis</taxon>
        <taxon>Collybiopsis luxurians</taxon>
    </lineage>
</organism>
<keyword evidence="4" id="KW-1185">Reference proteome</keyword>
<evidence type="ECO:0000313" key="4">
    <source>
        <dbReference type="Proteomes" id="UP000053593"/>
    </source>
</evidence>
<proteinExistence type="predicted"/>
<reference evidence="3 4" key="1">
    <citation type="submission" date="2014-04" db="EMBL/GenBank/DDBJ databases">
        <title>Evolutionary Origins and Diversification of the Mycorrhizal Mutualists.</title>
        <authorList>
            <consortium name="DOE Joint Genome Institute"/>
            <consortium name="Mycorrhizal Genomics Consortium"/>
            <person name="Kohler A."/>
            <person name="Kuo A."/>
            <person name="Nagy L.G."/>
            <person name="Floudas D."/>
            <person name="Copeland A."/>
            <person name="Barry K.W."/>
            <person name="Cichocki N."/>
            <person name="Veneault-Fourrey C."/>
            <person name="LaButti K."/>
            <person name="Lindquist E.A."/>
            <person name="Lipzen A."/>
            <person name="Lundell T."/>
            <person name="Morin E."/>
            <person name="Murat C."/>
            <person name="Riley R."/>
            <person name="Ohm R."/>
            <person name="Sun H."/>
            <person name="Tunlid A."/>
            <person name="Henrissat B."/>
            <person name="Grigoriev I.V."/>
            <person name="Hibbett D.S."/>
            <person name="Martin F."/>
        </authorList>
    </citation>
    <scope>NUCLEOTIDE SEQUENCE [LARGE SCALE GENOMIC DNA]</scope>
    <source>
        <strain evidence="3 4">FD-317 M1</strain>
    </source>
</reference>
<dbReference type="InterPro" id="IPR042098">
    <property type="entry name" value="TauD-like_sf"/>
</dbReference>
<dbReference type="GO" id="GO:0016491">
    <property type="term" value="F:oxidoreductase activity"/>
    <property type="evidence" value="ECO:0007669"/>
    <property type="project" value="UniProtKB-KW"/>
</dbReference>
<sequence length="378" mass="41754">MASPEVATILTGLQEIQVTDQQTLPSGAAFPFVASPSISESNSEGPQTISDWVKLGREWSSSGSLQQALDKHGAIVLRDLPVESAKDFSDFLHSFGWTPHEDVGNPVKRKVLAKNVAKANEGPPDLYIAAHSEFGISSIFPSHICFWGSVVPEEGGETPISSGAVLLQRLQEEAPEFVKNLLEKVLFGVTYTIYHPPTQLSGNANGNGVRAAWGSKIEPGDDDETAKRKIEQEIQRISPETTWDWQADGGLFTKQRVPAFRKHPNTGAEVVFGNISSYYVGSRMLGTLEPPYLTPTGFYKPPPMYGDDTPIPLEYLRLLLAIIEETRALFKWKKNDVMIIDNLSTQHSRVPWSKGQREILASLWNSGIEKHCHPISHL</sequence>
<evidence type="ECO:0000313" key="3">
    <source>
        <dbReference type="EMBL" id="KIK61194.1"/>
    </source>
</evidence>
<dbReference type="InterPro" id="IPR003819">
    <property type="entry name" value="TauD/TfdA-like"/>
</dbReference>
<accession>A0A0D0CF36</accession>